<dbReference type="InterPro" id="IPR006260">
    <property type="entry name" value="TonB/TolA_C"/>
</dbReference>
<keyword evidence="12" id="KW-1185">Reference proteome</keyword>
<evidence type="ECO:0000256" key="7">
    <source>
        <dbReference type="ARBA" id="ARBA00022927"/>
    </source>
</evidence>
<dbReference type="PANTHER" id="PTHR33446:SF2">
    <property type="entry name" value="PROTEIN TONB"/>
    <property type="match status" value="1"/>
</dbReference>
<dbReference type="GO" id="GO:0015031">
    <property type="term" value="P:protein transport"/>
    <property type="evidence" value="ECO:0007669"/>
    <property type="project" value="UniProtKB-KW"/>
</dbReference>
<dbReference type="PROSITE" id="PS52015">
    <property type="entry name" value="TONB_CTD"/>
    <property type="match status" value="1"/>
</dbReference>
<comment type="subcellular location">
    <subcellularLocation>
        <location evidence="1">Cell inner membrane</location>
        <topology evidence="1">Single-pass membrane protein</topology>
        <orientation evidence="1">Periplasmic side</orientation>
    </subcellularLocation>
</comment>
<gene>
    <name evidence="11" type="primary">tonB3</name>
    <name evidence="11" type="ORF">CMUC_1818</name>
</gene>
<keyword evidence="7" id="KW-0653">Protein transport</keyword>
<evidence type="ECO:0000256" key="3">
    <source>
        <dbReference type="ARBA" id="ARBA00022448"/>
    </source>
</evidence>
<dbReference type="SUPFAM" id="SSF74653">
    <property type="entry name" value="TolA/TonB C-terminal domain"/>
    <property type="match status" value="1"/>
</dbReference>
<keyword evidence="3" id="KW-0813">Transport</keyword>
<dbReference type="Pfam" id="PF03544">
    <property type="entry name" value="TonB_C"/>
    <property type="match status" value="1"/>
</dbReference>
<dbReference type="PANTHER" id="PTHR33446">
    <property type="entry name" value="PROTEIN TONB-RELATED"/>
    <property type="match status" value="1"/>
</dbReference>
<dbReference type="RefSeq" id="WP_171994252.1">
    <property type="nucleotide sequence ID" value="NZ_CP012542.1"/>
</dbReference>
<protein>
    <submittedName>
        <fullName evidence="11">Energy transduction protein TonB</fullName>
    </submittedName>
</protein>
<proteinExistence type="inferred from homology"/>
<dbReference type="NCBIfam" id="TIGR01352">
    <property type="entry name" value="tonB_Cterm"/>
    <property type="match status" value="1"/>
</dbReference>
<evidence type="ECO:0000313" key="12">
    <source>
        <dbReference type="Proteomes" id="UP000503264"/>
    </source>
</evidence>
<dbReference type="GO" id="GO:0055085">
    <property type="term" value="P:transmembrane transport"/>
    <property type="evidence" value="ECO:0007669"/>
    <property type="project" value="InterPro"/>
</dbReference>
<keyword evidence="6" id="KW-0812">Transmembrane</keyword>
<dbReference type="InterPro" id="IPR037682">
    <property type="entry name" value="TonB_C"/>
</dbReference>
<keyword evidence="9" id="KW-0472">Membrane</keyword>
<dbReference type="Gene3D" id="3.30.1150.10">
    <property type="match status" value="1"/>
</dbReference>
<dbReference type="EMBL" id="CP012542">
    <property type="protein sequence ID" value="QCD45566.1"/>
    <property type="molecule type" value="Genomic_DNA"/>
</dbReference>
<comment type="similarity">
    <text evidence="2">Belongs to the TonB family.</text>
</comment>
<dbReference type="InterPro" id="IPR051045">
    <property type="entry name" value="TonB-dependent_transducer"/>
</dbReference>
<keyword evidence="8" id="KW-1133">Transmembrane helix</keyword>
<name>A0A6G5QJA4_9BACT</name>
<sequence length="266" mass="29800">MKASKLSWFNSFLFACFIHALLFAFLIAKNDVKISNNLGGFDYPIKDDVFESIAIVSDLPIGEFKEVAPNLVQNKQETPKPEPEPEILAPLQEIKSEISVPKKEKKPKKIVKKTQKIKKEIETKTQVATQSPINSVAKDDVASAPVSAQGTKIASNSSGASKTQVKSYQGLVMSHLNKHKRYPKQALLNNEEETIKVRIVMDKNGKIISANLKDKAKYELLAREATELFYRASPLPKPPADFIGENETISINIPIEFNIKKFKQYK</sequence>
<dbReference type="PROSITE" id="PS51257">
    <property type="entry name" value="PROKAR_LIPOPROTEIN"/>
    <property type="match status" value="1"/>
</dbReference>
<keyword evidence="4" id="KW-1003">Cell membrane</keyword>
<evidence type="ECO:0000256" key="6">
    <source>
        <dbReference type="ARBA" id="ARBA00022692"/>
    </source>
</evidence>
<evidence type="ECO:0000256" key="4">
    <source>
        <dbReference type="ARBA" id="ARBA00022475"/>
    </source>
</evidence>
<evidence type="ECO:0000256" key="2">
    <source>
        <dbReference type="ARBA" id="ARBA00006555"/>
    </source>
</evidence>
<accession>A0A6G5QJA4</accession>
<keyword evidence="5" id="KW-0997">Cell inner membrane</keyword>
<dbReference type="AlphaFoldDB" id="A0A6G5QJA4"/>
<evidence type="ECO:0000259" key="10">
    <source>
        <dbReference type="PROSITE" id="PS52015"/>
    </source>
</evidence>
<organism evidence="11 12">
    <name type="scientific">Campylobacter mucosalis CCUG 21559</name>
    <dbReference type="NCBI Taxonomy" id="1032067"/>
    <lineage>
        <taxon>Bacteria</taxon>
        <taxon>Pseudomonadati</taxon>
        <taxon>Campylobacterota</taxon>
        <taxon>Epsilonproteobacteria</taxon>
        <taxon>Campylobacterales</taxon>
        <taxon>Campylobacteraceae</taxon>
        <taxon>Campylobacter</taxon>
    </lineage>
</organism>
<evidence type="ECO:0000256" key="1">
    <source>
        <dbReference type="ARBA" id="ARBA00004383"/>
    </source>
</evidence>
<evidence type="ECO:0000256" key="9">
    <source>
        <dbReference type="ARBA" id="ARBA00023136"/>
    </source>
</evidence>
<evidence type="ECO:0000313" key="11">
    <source>
        <dbReference type="EMBL" id="QCD45566.1"/>
    </source>
</evidence>
<dbReference type="Proteomes" id="UP000503264">
    <property type="component" value="Chromosome"/>
</dbReference>
<dbReference type="GO" id="GO:0031992">
    <property type="term" value="F:energy transducer activity"/>
    <property type="evidence" value="ECO:0007669"/>
    <property type="project" value="TreeGrafter"/>
</dbReference>
<feature type="domain" description="TonB C-terminal" evidence="10">
    <location>
        <begin position="167"/>
        <end position="266"/>
    </location>
</feature>
<evidence type="ECO:0000256" key="5">
    <source>
        <dbReference type="ARBA" id="ARBA00022519"/>
    </source>
</evidence>
<reference evidence="11 12" key="1">
    <citation type="submission" date="2016-07" db="EMBL/GenBank/DDBJ databases">
        <title>Comparative genomics of the Campylobacter concisus group.</title>
        <authorList>
            <person name="Miller W.G."/>
            <person name="Yee E."/>
            <person name="Chapman M.H."/>
            <person name="Huynh S."/>
            <person name="Bono J.L."/>
            <person name="On S.L.W."/>
            <person name="StLeger J."/>
            <person name="Foster G."/>
            <person name="Parker C.T."/>
        </authorList>
    </citation>
    <scope>NUCLEOTIDE SEQUENCE [LARGE SCALE GENOMIC DNA]</scope>
    <source>
        <strain evidence="11 12">CCUG 21559</strain>
    </source>
</reference>
<dbReference type="GO" id="GO:0098797">
    <property type="term" value="C:plasma membrane protein complex"/>
    <property type="evidence" value="ECO:0007669"/>
    <property type="project" value="TreeGrafter"/>
</dbReference>
<evidence type="ECO:0000256" key="8">
    <source>
        <dbReference type="ARBA" id="ARBA00022989"/>
    </source>
</evidence>